<dbReference type="InterPro" id="IPR032311">
    <property type="entry name" value="DUF4982"/>
</dbReference>
<dbReference type="Proteomes" id="UP000323917">
    <property type="component" value="Chromosome"/>
</dbReference>
<dbReference type="SUPFAM" id="SSF49785">
    <property type="entry name" value="Galactose-binding domain-like"/>
    <property type="match status" value="1"/>
</dbReference>
<evidence type="ECO:0000313" key="10">
    <source>
        <dbReference type="Proteomes" id="UP000323917"/>
    </source>
</evidence>
<dbReference type="SUPFAM" id="SSF49303">
    <property type="entry name" value="beta-Galactosidase/glucuronidase domain"/>
    <property type="match status" value="1"/>
</dbReference>
<dbReference type="GO" id="GO:0004565">
    <property type="term" value="F:beta-galactosidase activity"/>
    <property type="evidence" value="ECO:0007669"/>
    <property type="project" value="UniProtKB-EC"/>
</dbReference>
<dbReference type="Pfam" id="PF00703">
    <property type="entry name" value="Glyco_hydro_2"/>
    <property type="match status" value="1"/>
</dbReference>
<protein>
    <submittedName>
        <fullName evidence="9">Beta-galactosidase</fullName>
        <ecNumber evidence="9">3.2.1.23</ecNumber>
    </submittedName>
</protein>
<dbReference type="Pfam" id="PF18565">
    <property type="entry name" value="Glyco_hydro2_C5"/>
    <property type="match status" value="1"/>
</dbReference>
<comment type="similarity">
    <text evidence="1">Belongs to the glycosyl hydrolase 2 family.</text>
</comment>
<dbReference type="PANTHER" id="PTHR42732:SF1">
    <property type="entry name" value="BETA-MANNOSIDASE"/>
    <property type="match status" value="1"/>
</dbReference>
<gene>
    <name evidence="9" type="primary">lacZ_2</name>
    <name evidence="9" type="ORF">Pr1d_30550</name>
</gene>
<dbReference type="Pfam" id="PF16355">
    <property type="entry name" value="DUF4982"/>
    <property type="match status" value="1"/>
</dbReference>
<dbReference type="PROSITE" id="PS00608">
    <property type="entry name" value="GLYCOSYL_HYDROL_F2_2"/>
    <property type="match status" value="1"/>
</dbReference>
<dbReference type="SUPFAM" id="SSF51445">
    <property type="entry name" value="(Trans)glycosidases"/>
    <property type="match status" value="1"/>
</dbReference>
<dbReference type="RefSeq" id="WP_148074224.1">
    <property type="nucleotide sequence ID" value="NZ_CP042913.1"/>
</dbReference>
<dbReference type="InterPro" id="IPR008979">
    <property type="entry name" value="Galactose-bd-like_sf"/>
</dbReference>
<name>A0A5B9QD69_9BACT</name>
<dbReference type="Pfam" id="PF02836">
    <property type="entry name" value="Glyco_hydro_2_C"/>
    <property type="match status" value="1"/>
</dbReference>
<dbReference type="InterPro" id="IPR051913">
    <property type="entry name" value="GH2_Domain-Containing"/>
</dbReference>
<evidence type="ECO:0000256" key="1">
    <source>
        <dbReference type="ARBA" id="ARBA00007401"/>
    </source>
</evidence>
<dbReference type="InterPro" id="IPR006102">
    <property type="entry name" value="Ig-like_GH2"/>
</dbReference>
<evidence type="ECO:0000313" key="9">
    <source>
        <dbReference type="EMBL" id="QEG35749.1"/>
    </source>
</evidence>
<sequence length="815" mass="91098">MQLSAIQLIAVSQLLLRLSVLFCIWSYLAAISLAGEKISLDANWKFRLSEETQAYETMFDDSKWQVIQLPHDWSIEQSTDPQALAAGGGGFFPTGIGWYRRELVAPDEWRDQRISIEFEGVYRNAEVWINGVPLGKHPYGYTPFRYDLSKYLKYGEANSIAVRVDNSEQPNSRWYSGSGIYRHVWLHVNSSVYLDERDISIQTELISETEALIALEVTVSNNSPGRKSLNLVTDILDSDNETIASDTISCLVAPHSQANVARSITIPHPQLWSPDTPDLYTARLRIAEGDQVLDNTSIQFGVRTIDISATHGLLLNGKSVLLCGANVHHDNGPLGAAAFDRAETRKVEILKAAGFNAVRTAHNPPSIAFLDACDQVGMLVIDEAFDGWAAKKTPNDYGIVFHECWQRDLEAMLRRDRNHPSVIMWSIGNEVYERGNSEGLAIAKAMTKRIKELDSSRPITAGINGLGDKNEWSELDPLFDKLDVAGYNYELQRHRLDHLRSPSRVIMSAESYPQDVFANWKAVDEFPYVIGDFVWSGLDYLGESGIGRVFPSGERVMPHWEGSHYPWHGAICGDIDITGWRKPLSYYRNIVWDRGEMLYMAVKVPSPGKNEWQLSAWAQPNSLPSWTWPSHEGDELTVEVYSRYPIVRLYLNDQLVGEQLTSKEYEFRTEFKTTYTQGVLRAVGVENGIEQEEMVLTTAGKPSSIRLLPDRSTISADGQDLSFVTVEVVDDEGRVCPQSEAIVEYNINGPGRLAAIGSGDLATLESYLANPRHVFQGRSLVIIRSSDAPGTIELEACSTGLKSANTTIRAKNLVN</sequence>
<reference evidence="9 10" key="1">
    <citation type="submission" date="2019-08" db="EMBL/GenBank/DDBJ databases">
        <title>Deep-cultivation of Planctomycetes and their phenomic and genomic characterization uncovers novel biology.</title>
        <authorList>
            <person name="Wiegand S."/>
            <person name="Jogler M."/>
            <person name="Boedeker C."/>
            <person name="Pinto D."/>
            <person name="Vollmers J."/>
            <person name="Rivas-Marin E."/>
            <person name="Kohn T."/>
            <person name="Peeters S.H."/>
            <person name="Heuer A."/>
            <person name="Rast P."/>
            <person name="Oberbeckmann S."/>
            <person name="Bunk B."/>
            <person name="Jeske O."/>
            <person name="Meyerdierks A."/>
            <person name="Storesund J.E."/>
            <person name="Kallscheuer N."/>
            <person name="Luecker S."/>
            <person name="Lage O.M."/>
            <person name="Pohl T."/>
            <person name="Merkel B.J."/>
            <person name="Hornburger P."/>
            <person name="Mueller R.-W."/>
            <person name="Bruemmer F."/>
            <person name="Labrenz M."/>
            <person name="Spormann A.M."/>
            <person name="Op den Camp H."/>
            <person name="Overmann J."/>
            <person name="Amann R."/>
            <person name="Jetten M.S.M."/>
            <person name="Mascher T."/>
            <person name="Medema M.H."/>
            <person name="Devos D.P."/>
            <person name="Kaster A.-K."/>
            <person name="Ovreas L."/>
            <person name="Rohde M."/>
            <person name="Galperin M.Y."/>
            <person name="Jogler C."/>
        </authorList>
    </citation>
    <scope>NUCLEOTIDE SEQUENCE [LARGE SCALE GENOMIC DNA]</scope>
    <source>
        <strain evidence="9 10">Pr1d</strain>
    </source>
</reference>
<organism evidence="9 10">
    <name type="scientific">Bythopirellula goksoeyrii</name>
    <dbReference type="NCBI Taxonomy" id="1400387"/>
    <lineage>
        <taxon>Bacteria</taxon>
        <taxon>Pseudomonadati</taxon>
        <taxon>Planctomycetota</taxon>
        <taxon>Planctomycetia</taxon>
        <taxon>Pirellulales</taxon>
        <taxon>Lacipirellulaceae</taxon>
        <taxon>Bythopirellula</taxon>
    </lineage>
</organism>
<dbReference type="InterPro" id="IPR017853">
    <property type="entry name" value="GH"/>
</dbReference>
<dbReference type="EC" id="3.2.1.23" evidence="9"/>
<dbReference type="InterPro" id="IPR040605">
    <property type="entry name" value="Glyco_hydro2_dom5"/>
</dbReference>
<dbReference type="InterPro" id="IPR036156">
    <property type="entry name" value="Beta-gal/glucu_dom_sf"/>
</dbReference>
<accession>A0A5B9QD69</accession>
<dbReference type="Gene3D" id="2.60.40.10">
    <property type="entry name" value="Immunoglobulins"/>
    <property type="match status" value="3"/>
</dbReference>
<feature type="domain" description="Glycoside hydrolase family 2 immunoglobulin-like beta-sandwich" evidence="4">
    <location>
        <begin position="197"/>
        <end position="303"/>
    </location>
</feature>
<dbReference type="GO" id="GO:0005975">
    <property type="term" value="P:carbohydrate metabolic process"/>
    <property type="evidence" value="ECO:0007669"/>
    <property type="project" value="InterPro"/>
</dbReference>
<feature type="domain" description="DUF4982" evidence="7">
    <location>
        <begin position="633"/>
        <end position="690"/>
    </location>
</feature>
<dbReference type="AlphaFoldDB" id="A0A5B9QD69"/>
<evidence type="ECO:0000256" key="2">
    <source>
        <dbReference type="ARBA" id="ARBA00022801"/>
    </source>
</evidence>
<dbReference type="PRINTS" id="PR00132">
    <property type="entry name" value="GLHYDRLASE2"/>
</dbReference>
<evidence type="ECO:0000259" key="4">
    <source>
        <dbReference type="Pfam" id="PF00703"/>
    </source>
</evidence>
<dbReference type="Gene3D" id="2.60.120.260">
    <property type="entry name" value="Galactose-binding domain-like"/>
    <property type="match status" value="1"/>
</dbReference>
<feature type="domain" description="Glycosyl hydrolases family 2 sugar binding" evidence="6">
    <location>
        <begin position="39"/>
        <end position="187"/>
    </location>
</feature>
<dbReference type="KEGG" id="bgok:Pr1d_30550"/>
<dbReference type="OrthoDB" id="9762066at2"/>
<evidence type="ECO:0000256" key="3">
    <source>
        <dbReference type="ARBA" id="ARBA00023295"/>
    </source>
</evidence>
<evidence type="ECO:0000259" key="7">
    <source>
        <dbReference type="Pfam" id="PF16355"/>
    </source>
</evidence>
<proteinExistence type="inferred from homology"/>
<feature type="domain" description="Glycoside hydrolase family 2 catalytic" evidence="5">
    <location>
        <begin position="312"/>
        <end position="462"/>
    </location>
</feature>
<dbReference type="EMBL" id="CP042913">
    <property type="protein sequence ID" value="QEG35749.1"/>
    <property type="molecule type" value="Genomic_DNA"/>
</dbReference>
<evidence type="ECO:0000259" key="8">
    <source>
        <dbReference type="Pfam" id="PF18565"/>
    </source>
</evidence>
<feature type="domain" description="Glycoside hydrolase family 2" evidence="8">
    <location>
        <begin position="705"/>
        <end position="806"/>
    </location>
</feature>
<keyword evidence="3 9" id="KW-0326">Glycosidase</keyword>
<dbReference type="InterPro" id="IPR013783">
    <property type="entry name" value="Ig-like_fold"/>
</dbReference>
<dbReference type="Pfam" id="PF02837">
    <property type="entry name" value="Glyco_hydro_2_N"/>
    <property type="match status" value="1"/>
</dbReference>
<evidence type="ECO:0000259" key="6">
    <source>
        <dbReference type="Pfam" id="PF02837"/>
    </source>
</evidence>
<keyword evidence="10" id="KW-1185">Reference proteome</keyword>
<keyword evidence="2 9" id="KW-0378">Hydrolase</keyword>
<dbReference type="InterPro" id="IPR023232">
    <property type="entry name" value="Glyco_hydro_2_AS"/>
</dbReference>
<evidence type="ECO:0000259" key="5">
    <source>
        <dbReference type="Pfam" id="PF02836"/>
    </source>
</evidence>
<dbReference type="PANTHER" id="PTHR42732">
    <property type="entry name" value="BETA-GALACTOSIDASE"/>
    <property type="match status" value="1"/>
</dbReference>
<dbReference type="InterPro" id="IPR006104">
    <property type="entry name" value="Glyco_hydro_2_N"/>
</dbReference>
<dbReference type="Gene3D" id="3.20.20.80">
    <property type="entry name" value="Glycosidases"/>
    <property type="match status" value="1"/>
</dbReference>
<dbReference type="InterPro" id="IPR006101">
    <property type="entry name" value="Glyco_hydro_2"/>
</dbReference>
<dbReference type="InterPro" id="IPR006103">
    <property type="entry name" value="Glyco_hydro_2_cat"/>
</dbReference>